<evidence type="ECO:0000256" key="6">
    <source>
        <dbReference type="ARBA" id="ARBA00022989"/>
    </source>
</evidence>
<comment type="subcellular location">
    <subcellularLocation>
        <location evidence="1">Cell membrane</location>
        <topology evidence="1">Multi-pass membrane protein</topology>
    </subcellularLocation>
</comment>
<feature type="transmembrane region" description="Helical" evidence="8">
    <location>
        <begin position="102"/>
        <end position="128"/>
    </location>
</feature>
<keyword evidence="5 11" id="KW-0067">ATP-binding</keyword>
<proteinExistence type="inferred from homology"/>
<evidence type="ECO:0000256" key="2">
    <source>
        <dbReference type="ARBA" id="ARBA00005417"/>
    </source>
</evidence>
<dbReference type="PANTHER" id="PTHR43394">
    <property type="entry name" value="ATP-DEPENDENT PERMEASE MDL1, MITOCHONDRIAL"/>
    <property type="match status" value="1"/>
</dbReference>
<keyword evidence="7 8" id="KW-0472">Membrane</keyword>
<dbReference type="PANTHER" id="PTHR43394:SF1">
    <property type="entry name" value="ATP-BINDING CASSETTE SUB-FAMILY B MEMBER 10, MITOCHONDRIAL"/>
    <property type="match status" value="1"/>
</dbReference>
<dbReference type="GO" id="GO:0016887">
    <property type="term" value="F:ATP hydrolysis activity"/>
    <property type="evidence" value="ECO:0007669"/>
    <property type="project" value="InterPro"/>
</dbReference>
<evidence type="ECO:0000259" key="9">
    <source>
        <dbReference type="PROSITE" id="PS50893"/>
    </source>
</evidence>
<dbReference type="GO" id="GO:0005524">
    <property type="term" value="F:ATP binding"/>
    <property type="evidence" value="ECO:0007669"/>
    <property type="project" value="UniProtKB-KW"/>
</dbReference>
<dbReference type="InterPro" id="IPR003593">
    <property type="entry name" value="AAA+_ATPase"/>
</dbReference>
<accession>A0A7D4BQH7</accession>
<keyword evidence="12" id="KW-1185">Reference proteome</keyword>
<dbReference type="InterPro" id="IPR036640">
    <property type="entry name" value="ABC1_TM_sf"/>
</dbReference>
<dbReference type="InterPro" id="IPR011527">
    <property type="entry name" value="ABC1_TM_dom"/>
</dbReference>
<evidence type="ECO:0000256" key="5">
    <source>
        <dbReference type="ARBA" id="ARBA00022840"/>
    </source>
</evidence>
<evidence type="ECO:0000313" key="11">
    <source>
        <dbReference type="EMBL" id="QKG84871.1"/>
    </source>
</evidence>
<dbReference type="GO" id="GO:0015421">
    <property type="term" value="F:ABC-type oligopeptide transporter activity"/>
    <property type="evidence" value="ECO:0007669"/>
    <property type="project" value="TreeGrafter"/>
</dbReference>
<dbReference type="KEGG" id="kpul:GXN76_10585"/>
<dbReference type="SMART" id="SM00382">
    <property type="entry name" value="AAA"/>
    <property type="match status" value="1"/>
</dbReference>
<feature type="transmembrane region" description="Helical" evidence="8">
    <location>
        <begin position="63"/>
        <end position="90"/>
    </location>
</feature>
<dbReference type="PROSITE" id="PS50893">
    <property type="entry name" value="ABC_TRANSPORTER_2"/>
    <property type="match status" value="1"/>
</dbReference>
<dbReference type="Proteomes" id="UP000503088">
    <property type="component" value="Chromosome"/>
</dbReference>
<dbReference type="FunFam" id="3.40.50.300:FF:000218">
    <property type="entry name" value="Multidrug ABC transporter ATP-binding protein"/>
    <property type="match status" value="1"/>
</dbReference>
<evidence type="ECO:0000256" key="8">
    <source>
        <dbReference type="SAM" id="Phobius"/>
    </source>
</evidence>
<protein>
    <submittedName>
        <fullName evidence="11">ABC transporter ATP-binding protein</fullName>
    </submittedName>
</protein>
<dbReference type="SUPFAM" id="SSF90123">
    <property type="entry name" value="ABC transporter transmembrane region"/>
    <property type="match status" value="1"/>
</dbReference>
<dbReference type="SUPFAM" id="SSF52540">
    <property type="entry name" value="P-loop containing nucleoside triphosphate hydrolases"/>
    <property type="match status" value="1"/>
</dbReference>
<dbReference type="Gene3D" id="3.40.50.300">
    <property type="entry name" value="P-loop containing nucleotide triphosphate hydrolases"/>
    <property type="match status" value="1"/>
</dbReference>
<dbReference type="InterPro" id="IPR003439">
    <property type="entry name" value="ABC_transporter-like_ATP-bd"/>
</dbReference>
<dbReference type="GO" id="GO:0005886">
    <property type="term" value="C:plasma membrane"/>
    <property type="evidence" value="ECO:0007669"/>
    <property type="project" value="UniProtKB-SubCell"/>
</dbReference>
<keyword evidence="6 8" id="KW-1133">Transmembrane helix</keyword>
<evidence type="ECO:0000259" key="10">
    <source>
        <dbReference type="PROSITE" id="PS50929"/>
    </source>
</evidence>
<feature type="transmembrane region" description="Helical" evidence="8">
    <location>
        <begin position="319"/>
        <end position="340"/>
    </location>
</feature>
<feature type="transmembrane region" description="Helical" evidence="8">
    <location>
        <begin position="284"/>
        <end position="307"/>
    </location>
</feature>
<sequence>MLSINLDKGCLYKSGTELGCTSLETTTKREDSSNLNLRKPQLNQVGNWRGFLELIRKAHPSKWIVFFAVLLSMLETGAGLIVPIFTMQMVDGFTAATADYKMIFLMVVAFLIQGLASGASYYMMIYVGQQIVASLMKRLWKRILYLPVSFFDRNTSGEIMSRITQDTNMITGLITRDLIPFFSGMISILGAAVILLYLDWQMTLLLFLAIPVFLVVMLPIGRKMHTISKARQDQMAGFTSELTRVLTEIRLVKSNNAEPKEWERGKGNIYGLFRLGLREGKIQAMLSPLVTLLMMVMMVTIIGYGGARVAQGSLSAGELVAIMIYLFQIIIPASQFATFFTQLQKAMGATERVQHILGNEEEDQGVKREIQSKGPIVQDIRFRDLDFGYNDQELILHQVNLVIPIGKVTAIVGPSGAGKTTLFSLLERFYLPSQGDIQVGDVSISEIPLNVWRRQLGYVSQESPVISGTIRDNIIYGVEEDVTEEEIYKAAEMAYAAPFIKELPHGYDTDVGERGVKLSGGQRQRIAIARALLRNPKILLLDEATSSLDSTSEYYVQKALGNLMQGRTSLVIAHRLSTVIHADQIVVLEKGKVTGTGTHDFLYREHNLYRRLADQQFASSVTL</sequence>
<name>A0A7D4BQH7_9BACL</name>
<dbReference type="InterPro" id="IPR017871">
    <property type="entry name" value="ABC_transporter-like_CS"/>
</dbReference>
<evidence type="ECO:0000256" key="1">
    <source>
        <dbReference type="ARBA" id="ARBA00004651"/>
    </source>
</evidence>
<dbReference type="PROSITE" id="PS00211">
    <property type="entry name" value="ABC_TRANSPORTER_1"/>
    <property type="match status" value="1"/>
</dbReference>
<comment type="similarity">
    <text evidence="2">Belongs to the ABC transporter superfamily.</text>
</comment>
<dbReference type="EMBL" id="CP048104">
    <property type="protein sequence ID" value="QKG84871.1"/>
    <property type="molecule type" value="Genomic_DNA"/>
</dbReference>
<feature type="domain" description="ABC transmembrane type-1" evidence="10">
    <location>
        <begin position="66"/>
        <end position="345"/>
    </location>
</feature>
<evidence type="ECO:0000256" key="4">
    <source>
        <dbReference type="ARBA" id="ARBA00022741"/>
    </source>
</evidence>
<dbReference type="PROSITE" id="PS50929">
    <property type="entry name" value="ABC_TM1F"/>
    <property type="match status" value="1"/>
</dbReference>
<evidence type="ECO:0000313" key="12">
    <source>
        <dbReference type="Proteomes" id="UP000503088"/>
    </source>
</evidence>
<feature type="transmembrane region" description="Helical" evidence="8">
    <location>
        <begin position="204"/>
        <end position="221"/>
    </location>
</feature>
<dbReference type="Gene3D" id="1.20.1560.10">
    <property type="entry name" value="ABC transporter type 1, transmembrane domain"/>
    <property type="match status" value="1"/>
</dbReference>
<dbReference type="InterPro" id="IPR027417">
    <property type="entry name" value="P-loop_NTPase"/>
</dbReference>
<evidence type="ECO:0000256" key="3">
    <source>
        <dbReference type="ARBA" id="ARBA00022692"/>
    </source>
</evidence>
<dbReference type="Pfam" id="PF00005">
    <property type="entry name" value="ABC_tran"/>
    <property type="match status" value="1"/>
</dbReference>
<gene>
    <name evidence="11" type="ORF">GXN76_10585</name>
</gene>
<dbReference type="Pfam" id="PF00664">
    <property type="entry name" value="ABC_membrane"/>
    <property type="match status" value="1"/>
</dbReference>
<keyword evidence="3 8" id="KW-0812">Transmembrane</keyword>
<dbReference type="AlphaFoldDB" id="A0A7D4BQH7"/>
<reference evidence="11 12" key="1">
    <citation type="submission" date="2020-01" db="EMBL/GenBank/DDBJ databases">
        <authorList>
            <person name="Gulvik C.A."/>
            <person name="Batra D.G."/>
        </authorList>
    </citation>
    <scope>NUCLEOTIDE SEQUENCE [LARGE SCALE GENOMIC DNA]</scope>
    <source>
        <strain evidence="11 12">W9323</strain>
    </source>
</reference>
<keyword evidence="4" id="KW-0547">Nucleotide-binding</keyword>
<evidence type="ECO:0000256" key="7">
    <source>
        <dbReference type="ARBA" id="ARBA00023136"/>
    </source>
</evidence>
<feature type="domain" description="ABC transporter" evidence="9">
    <location>
        <begin position="380"/>
        <end position="615"/>
    </location>
</feature>
<organism evidence="11 12">
    <name type="scientific">Kroppenstedtia pulmonis</name>
    <dbReference type="NCBI Taxonomy" id="1380685"/>
    <lineage>
        <taxon>Bacteria</taxon>
        <taxon>Bacillati</taxon>
        <taxon>Bacillota</taxon>
        <taxon>Bacilli</taxon>
        <taxon>Bacillales</taxon>
        <taxon>Thermoactinomycetaceae</taxon>
        <taxon>Kroppenstedtia</taxon>
    </lineage>
</organism>
<dbReference type="InterPro" id="IPR039421">
    <property type="entry name" value="Type_1_exporter"/>
</dbReference>
<dbReference type="CDD" id="cd18551">
    <property type="entry name" value="ABC_6TM_LmrA_like"/>
    <property type="match status" value="1"/>
</dbReference>
<feature type="transmembrane region" description="Helical" evidence="8">
    <location>
        <begin position="178"/>
        <end position="198"/>
    </location>
</feature>